<dbReference type="Proteomes" id="UP000736787">
    <property type="component" value="Unassembled WGS sequence"/>
</dbReference>
<gene>
    <name evidence="1" type="ORF">PC117_g3347</name>
</gene>
<protein>
    <submittedName>
        <fullName evidence="1">Uncharacterized protein</fullName>
    </submittedName>
</protein>
<dbReference type="VEuPathDB" id="FungiDB:PC110_g2121"/>
<name>A0A8T1EF55_9STRA</name>
<dbReference type="EMBL" id="RCMK01000047">
    <property type="protein sequence ID" value="KAG2951752.1"/>
    <property type="molecule type" value="Genomic_DNA"/>
</dbReference>
<organism evidence="1 2">
    <name type="scientific">Phytophthora cactorum</name>
    <dbReference type="NCBI Taxonomy" id="29920"/>
    <lineage>
        <taxon>Eukaryota</taxon>
        <taxon>Sar</taxon>
        <taxon>Stramenopiles</taxon>
        <taxon>Oomycota</taxon>
        <taxon>Peronosporomycetes</taxon>
        <taxon>Peronosporales</taxon>
        <taxon>Peronosporaceae</taxon>
        <taxon>Phytophthora</taxon>
    </lineage>
</organism>
<comment type="caution">
    <text evidence="1">The sequence shown here is derived from an EMBL/GenBank/DDBJ whole genome shotgun (WGS) entry which is preliminary data.</text>
</comment>
<reference evidence="1" key="1">
    <citation type="submission" date="2018-10" db="EMBL/GenBank/DDBJ databases">
        <title>Effector identification in a new, highly contiguous assembly of the strawberry crown rot pathogen Phytophthora cactorum.</title>
        <authorList>
            <person name="Armitage A.D."/>
            <person name="Nellist C.F."/>
            <person name="Bates H."/>
            <person name="Vickerstaff R.J."/>
            <person name="Harrison R.J."/>
        </authorList>
    </citation>
    <scope>NUCLEOTIDE SEQUENCE</scope>
    <source>
        <strain evidence="1">4040</strain>
    </source>
</reference>
<proteinExistence type="predicted"/>
<dbReference type="AlphaFoldDB" id="A0A8T1EF55"/>
<evidence type="ECO:0000313" key="2">
    <source>
        <dbReference type="Proteomes" id="UP000736787"/>
    </source>
</evidence>
<accession>A0A8T1EF55</accession>
<sequence length="246" mass="26799">MTWTDPPSGEKSGPCGVFPGTAWTGHCDDTIGHTGPTYACGTRVVARLNYLGHRSSFLRRGGRDVLAARSKGSASYPSAPNQMAPGCPCQAYGHPGVGLVSRSLSTADCRSRAPSRSGAAGIASLFGLKVTTAVSRRGGGYMRGDLELIHPPSFIKEMMPVLEQAMVEQFHAMHIETTLIAEVPPQVRLRKNMSHFHLLEELSKDNSDVWHGTEILACLRQDLKMLHFDGNHTLKFVFHTKHLATH</sequence>
<evidence type="ECO:0000313" key="1">
    <source>
        <dbReference type="EMBL" id="KAG2951752.1"/>
    </source>
</evidence>